<organism evidence="6 7">
    <name type="scientific">Trametes cubensis</name>
    <dbReference type="NCBI Taxonomy" id="1111947"/>
    <lineage>
        <taxon>Eukaryota</taxon>
        <taxon>Fungi</taxon>
        <taxon>Dikarya</taxon>
        <taxon>Basidiomycota</taxon>
        <taxon>Agaricomycotina</taxon>
        <taxon>Agaricomycetes</taxon>
        <taxon>Polyporales</taxon>
        <taxon>Polyporaceae</taxon>
        <taxon>Trametes</taxon>
    </lineage>
</organism>
<dbReference type="InterPro" id="IPR011990">
    <property type="entry name" value="TPR-like_helical_dom_sf"/>
</dbReference>
<dbReference type="InterPro" id="IPR002893">
    <property type="entry name" value="Znf_MYND"/>
</dbReference>
<keyword evidence="1" id="KW-0479">Metal-binding</keyword>
<sequence>MGGGEAIMGLGGGMVSKESARNLDIAEDLCNRRKPEQALPYLFKAMEDPNNLDAYVQMAFLMPTIGEGIKLLEKAEADGRAILKRYFSPTCFDDGNEYIGQFWTLLETRPYMRVLQAMVRLAFENKDYNKSAATMIEMLRLCPADNLGQRDWLGSVLLQAGRNADALSFAQVWLDPTRRDPDTCSPPRGGCTFEPPSQATLTKEFIEQTKKRSDESMVYTAALAAFKLWGDCELARQYLRIAAYVNPFVLAKILAKVERPKSLNNTPRSLNSPESAHDYLWLAQNLWMAPDVWEWANSDAEVKSYVLKKCSRRGCNNREVRVAEFKRCAGCKEVVYCGQACQKEDWKSHKPACKARQQSKAMYKAMLFGKSRPHDEDVPIVASTDFTSAGITTNFH</sequence>
<evidence type="ECO:0000313" key="6">
    <source>
        <dbReference type="EMBL" id="KAJ8487472.1"/>
    </source>
</evidence>
<evidence type="ECO:0000256" key="4">
    <source>
        <dbReference type="PROSITE-ProRule" id="PRU00134"/>
    </source>
</evidence>
<keyword evidence="3" id="KW-0862">Zinc</keyword>
<reference evidence="6" key="1">
    <citation type="submission" date="2022-11" db="EMBL/GenBank/DDBJ databases">
        <title>Genome Sequence of Cubamyces cubensis.</title>
        <authorList>
            <person name="Buettner E."/>
        </authorList>
    </citation>
    <scope>NUCLEOTIDE SEQUENCE</scope>
    <source>
        <strain evidence="6">MPL-01</strain>
    </source>
</reference>
<proteinExistence type="predicted"/>
<keyword evidence="2 4" id="KW-0863">Zinc-finger</keyword>
<dbReference type="Gene3D" id="6.10.140.2220">
    <property type="match status" value="1"/>
</dbReference>
<name>A0AAD7TYT6_9APHY</name>
<protein>
    <recommendedName>
        <fullName evidence="5">MYND-type domain-containing protein</fullName>
    </recommendedName>
</protein>
<dbReference type="SUPFAM" id="SSF144232">
    <property type="entry name" value="HIT/MYND zinc finger-like"/>
    <property type="match status" value="1"/>
</dbReference>
<dbReference type="GO" id="GO:0008270">
    <property type="term" value="F:zinc ion binding"/>
    <property type="evidence" value="ECO:0007669"/>
    <property type="project" value="UniProtKB-KW"/>
</dbReference>
<dbReference type="Proteomes" id="UP001215151">
    <property type="component" value="Unassembled WGS sequence"/>
</dbReference>
<evidence type="ECO:0000259" key="5">
    <source>
        <dbReference type="PROSITE" id="PS50865"/>
    </source>
</evidence>
<accession>A0AAD7TYT6</accession>
<comment type="caution">
    <text evidence="6">The sequence shown here is derived from an EMBL/GenBank/DDBJ whole genome shotgun (WGS) entry which is preliminary data.</text>
</comment>
<evidence type="ECO:0000256" key="1">
    <source>
        <dbReference type="ARBA" id="ARBA00022723"/>
    </source>
</evidence>
<keyword evidence="7" id="KW-1185">Reference proteome</keyword>
<dbReference type="Gene3D" id="1.25.40.10">
    <property type="entry name" value="Tetratricopeptide repeat domain"/>
    <property type="match status" value="1"/>
</dbReference>
<dbReference type="AlphaFoldDB" id="A0AAD7TYT6"/>
<gene>
    <name evidence="6" type="ORF">ONZ51_g4163</name>
</gene>
<dbReference type="PROSITE" id="PS50865">
    <property type="entry name" value="ZF_MYND_2"/>
    <property type="match status" value="1"/>
</dbReference>
<evidence type="ECO:0000256" key="3">
    <source>
        <dbReference type="ARBA" id="ARBA00022833"/>
    </source>
</evidence>
<evidence type="ECO:0000256" key="2">
    <source>
        <dbReference type="ARBA" id="ARBA00022771"/>
    </source>
</evidence>
<evidence type="ECO:0000313" key="7">
    <source>
        <dbReference type="Proteomes" id="UP001215151"/>
    </source>
</evidence>
<dbReference type="Pfam" id="PF01753">
    <property type="entry name" value="zf-MYND"/>
    <property type="match status" value="1"/>
</dbReference>
<feature type="domain" description="MYND-type" evidence="5">
    <location>
        <begin position="312"/>
        <end position="353"/>
    </location>
</feature>
<dbReference type="EMBL" id="JAPEVG010000078">
    <property type="protein sequence ID" value="KAJ8487472.1"/>
    <property type="molecule type" value="Genomic_DNA"/>
</dbReference>